<gene>
    <name evidence="1" type="ORF">JKP34_02635</name>
</gene>
<dbReference type="Proteomes" id="UP000642920">
    <property type="component" value="Unassembled WGS sequence"/>
</dbReference>
<evidence type="ECO:0000313" key="2">
    <source>
        <dbReference type="Proteomes" id="UP000642920"/>
    </source>
</evidence>
<comment type="caution">
    <text evidence="1">The sequence shown here is derived from an EMBL/GenBank/DDBJ whole genome shotgun (WGS) entry which is preliminary data.</text>
</comment>
<reference evidence="1" key="1">
    <citation type="submission" date="2021-01" db="EMBL/GenBank/DDBJ databases">
        <title>Marivirga sp. nov., isolated from intertidal surface sediments.</title>
        <authorList>
            <person name="Zhang M."/>
        </authorList>
    </citation>
    <scope>NUCLEOTIDE SEQUENCE</scope>
    <source>
        <strain evidence="1">SM1354</strain>
    </source>
</reference>
<name>A0A937DDE3_9BACT</name>
<accession>A0A937DDE3</accession>
<evidence type="ECO:0000313" key="1">
    <source>
        <dbReference type="EMBL" id="MBL0764132.1"/>
    </source>
</evidence>
<sequence>MQALTTNKESIIQKFEKLISISDAEPNNWRIGIGSLQRASLLNVGDEIVYQKSPIDEATEIMFHFIAQGVKTCNMSKSNFNGIYLYR</sequence>
<dbReference type="RefSeq" id="WP_201917420.1">
    <property type="nucleotide sequence ID" value="NZ_JAERQG010000001.1"/>
</dbReference>
<protein>
    <submittedName>
        <fullName evidence="1">Uncharacterized protein</fullName>
    </submittedName>
</protein>
<organism evidence="1 2">
    <name type="scientific">Marivirga atlantica</name>
    <dbReference type="NCBI Taxonomy" id="1548457"/>
    <lineage>
        <taxon>Bacteria</taxon>
        <taxon>Pseudomonadati</taxon>
        <taxon>Bacteroidota</taxon>
        <taxon>Cytophagia</taxon>
        <taxon>Cytophagales</taxon>
        <taxon>Marivirgaceae</taxon>
        <taxon>Marivirga</taxon>
    </lineage>
</organism>
<proteinExistence type="predicted"/>
<dbReference type="EMBL" id="JAERQG010000001">
    <property type="protein sequence ID" value="MBL0764132.1"/>
    <property type="molecule type" value="Genomic_DNA"/>
</dbReference>
<dbReference type="AlphaFoldDB" id="A0A937DDE3"/>
<keyword evidence="2" id="KW-1185">Reference proteome</keyword>